<keyword evidence="3" id="KW-0489">Methyltransferase</keyword>
<protein>
    <submittedName>
        <fullName evidence="3">Ubiquinone/menaquinone biosynthesis methyltransferase</fullName>
    </submittedName>
</protein>
<feature type="domain" description="Methyltransferase" evidence="2">
    <location>
        <begin position="48"/>
        <end position="146"/>
    </location>
</feature>
<keyword evidence="3" id="KW-0830">Ubiquinone</keyword>
<dbReference type="RefSeq" id="WP_145245070.1">
    <property type="nucleotide sequence ID" value="NZ_CP036278.1"/>
</dbReference>
<keyword evidence="4" id="KW-1185">Reference proteome</keyword>
<dbReference type="PANTHER" id="PTHR43861">
    <property type="entry name" value="TRANS-ACONITATE 2-METHYLTRANSFERASE-RELATED"/>
    <property type="match status" value="1"/>
</dbReference>
<dbReference type="PANTHER" id="PTHR43861:SF6">
    <property type="entry name" value="METHYLTRANSFERASE TYPE 11"/>
    <property type="match status" value="1"/>
</dbReference>
<reference evidence="3 4" key="1">
    <citation type="submission" date="2019-02" db="EMBL/GenBank/DDBJ databases">
        <title>Deep-cultivation of Planctomycetes and their phenomic and genomic characterization uncovers novel biology.</title>
        <authorList>
            <person name="Wiegand S."/>
            <person name="Jogler M."/>
            <person name="Boedeker C."/>
            <person name="Pinto D."/>
            <person name="Vollmers J."/>
            <person name="Rivas-Marin E."/>
            <person name="Kohn T."/>
            <person name="Peeters S.H."/>
            <person name="Heuer A."/>
            <person name="Rast P."/>
            <person name="Oberbeckmann S."/>
            <person name="Bunk B."/>
            <person name="Jeske O."/>
            <person name="Meyerdierks A."/>
            <person name="Storesund J.E."/>
            <person name="Kallscheuer N."/>
            <person name="Luecker S."/>
            <person name="Lage O.M."/>
            <person name="Pohl T."/>
            <person name="Merkel B.J."/>
            <person name="Hornburger P."/>
            <person name="Mueller R.-W."/>
            <person name="Bruemmer F."/>
            <person name="Labrenz M."/>
            <person name="Spormann A.M."/>
            <person name="Op den Camp H."/>
            <person name="Overmann J."/>
            <person name="Amann R."/>
            <person name="Jetten M.S.M."/>
            <person name="Mascher T."/>
            <person name="Medema M.H."/>
            <person name="Devos D.P."/>
            <person name="Kaster A.-K."/>
            <person name="Ovreas L."/>
            <person name="Rohde M."/>
            <person name="Galperin M.Y."/>
            <person name="Jogler C."/>
        </authorList>
    </citation>
    <scope>NUCLEOTIDE SEQUENCE [LARGE SCALE GENOMIC DNA]</scope>
    <source>
        <strain evidence="3 4">Pan181</strain>
    </source>
</reference>
<dbReference type="GO" id="GO:0008168">
    <property type="term" value="F:methyltransferase activity"/>
    <property type="evidence" value="ECO:0007669"/>
    <property type="project" value="UniProtKB-KW"/>
</dbReference>
<sequence>MDQAKLTELFDQQAANYDQQWAKMAPLREALLYLLESQFADLPDDAKVLCVGVGTGAEMAHLASRHPRWQFTAVEPSGQMLEVCRARMQQQGFADRSTYHHGFLDSLPKTPQYDAATCFLVSQFILDPAARTQFFGEIATRLTPGGRLASSDLSCDTSSHDYQVLLNAWMKMMADAELTDEMRDRMQQAYANDVAIVPPNQVAALIQSAGFESAVQFYQTGLIHGWISRVAG</sequence>
<proteinExistence type="predicted"/>
<keyword evidence="1 3" id="KW-0808">Transferase</keyword>
<dbReference type="Pfam" id="PF13649">
    <property type="entry name" value="Methyltransf_25"/>
    <property type="match status" value="1"/>
</dbReference>
<dbReference type="InterPro" id="IPR041698">
    <property type="entry name" value="Methyltransf_25"/>
</dbReference>
<accession>A0A518AH30</accession>
<dbReference type="CDD" id="cd02440">
    <property type="entry name" value="AdoMet_MTases"/>
    <property type="match status" value="1"/>
</dbReference>
<evidence type="ECO:0000256" key="1">
    <source>
        <dbReference type="ARBA" id="ARBA00022679"/>
    </source>
</evidence>
<gene>
    <name evidence="3" type="ORF">Pan181_02200</name>
</gene>
<dbReference type="GO" id="GO:0032259">
    <property type="term" value="P:methylation"/>
    <property type="evidence" value="ECO:0007669"/>
    <property type="project" value="UniProtKB-KW"/>
</dbReference>
<dbReference type="AlphaFoldDB" id="A0A518AH30"/>
<dbReference type="InterPro" id="IPR029063">
    <property type="entry name" value="SAM-dependent_MTases_sf"/>
</dbReference>
<organism evidence="3 4">
    <name type="scientific">Aeoliella mucimassa</name>
    <dbReference type="NCBI Taxonomy" id="2527972"/>
    <lineage>
        <taxon>Bacteria</taxon>
        <taxon>Pseudomonadati</taxon>
        <taxon>Planctomycetota</taxon>
        <taxon>Planctomycetia</taxon>
        <taxon>Pirellulales</taxon>
        <taxon>Lacipirellulaceae</taxon>
        <taxon>Aeoliella</taxon>
    </lineage>
</organism>
<dbReference type="Proteomes" id="UP000315750">
    <property type="component" value="Chromosome"/>
</dbReference>
<evidence type="ECO:0000259" key="2">
    <source>
        <dbReference type="Pfam" id="PF13649"/>
    </source>
</evidence>
<dbReference type="KEGG" id="amuc:Pan181_02200"/>
<evidence type="ECO:0000313" key="3">
    <source>
        <dbReference type="EMBL" id="QDU54040.1"/>
    </source>
</evidence>
<evidence type="ECO:0000313" key="4">
    <source>
        <dbReference type="Proteomes" id="UP000315750"/>
    </source>
</evidence>
<name>A0A518AH30_9BACT</name>
<dbReference type="OrthoDB" id="213472at2"/>
<dbReference type="Gene3D" id="3.40.50.150">
    <property type="entry name" value="Vaccinia Virus protein VP39"/>
    <property type="match status" value="1"/>
</dbReference>
<dbReference type="EMBL" id="CP036278">
    <property type="protein sequence ID" value="QDU54040.1"/>
    <property type="molecule type" value="Genomic_DNA"/>
</dbReference>
<dbReference type="SUPFAM" id="SSF53335">
    <property type="entry name" value="S-adenosyl-L-methionine-dependent methyltransferases"/>
    <property type="match status" value="1"/>
</dbReference>